<evidence type="ECO:0000256" key="2">
    <source>
        <dbReference type="ARBA" id="ARBA00023002"/>
    </source>
</evidence>
<evidence type="ECO:0000313" key="7">
    <source>
        <dbReference type="Proteomes" id="UP001260072"/>
    </source>
</evidence>
<dbReference type="InterPro" id="IPR023753">
    <property type="entry name" value="FAD/NAD-binding_dom"/>
</dbReference>
<comment type="caution">
    <text evidence="6">The sequence shown here is derived from an EMBL/GenBank/DDBJ whole genome shotgun (WGS) entry which is preliminary data.</text>
</comment>
<evidence type="ECO:0000256" key="3">
    <source>
        <dbReference type="ARBA" id="ARBA00048132"/>
    </source>
</evidence>
<keyword evidence="2" id="KW-0560">Oxidoreductase</keyword>
<organism evidence="6 7">
    <name type="scientific">Agromyces indicus</name>
    <dbReference type="NCBI Taxonomy" id="758919"/>
    <lineage>
        <taxon>Bacteria</taxon>
        <taxon>Bacillati</taxon>
        <taxon>Actinomycetota</taxon>
        <taxon>Actinomycetes</taxon>
        <taxon>Micrococcales</taxon>
        <taxon>Microbacteriaceae</taxon>
        <taxon>Agromyces</taxon>
    </lineage>
</organism>
<evidence type="ECO:0000256" key="1">
    <source>
        <dbReference type="ARBA" id="ARBA00022630"/>
    </source>
</evidence>
<comment type="catalytic activity">
    <reaction evidence="3">
        <text>[thioredoxin]-dithiol + NADP(+) = [thioredoxin]-disulfide + NADPH + H(+)</text>
        <dbReference type="Rhea" id="RHEA:20345"/>
        <dbReference type="Rhea" id="RHEA-COMP:10698"/>
        <dbReference type="Rhea" id="RHEA-COMP:10700"/>
        <dbReference type="ChEBI" id="CHEBI:15378"/>
        <dbReference type="ChEBI" id="CHEBI:29950"/>
        <dbReference type="ChEBI" id="CHEBI:50058"/>
        <dbReference type="ChEBI" id="CHEBI:57783"/>
        <dbReference type="ChEBI" id="CHEBI:58349"/>
        <dbReference type="EC" id="1.8.1.9"/>
    </reaction>
</comment>
<evidence type="ECO:0000256" key="4">
    <source>
        <dbReference type="PROSITE-ProRule" id="PRU00169"/>
    </source>
</evidence>
<dbReference type="SUPFAM" id="SSF52172">
    <property type="entry name" value="CheY-like"/>
    <property type="match status" value="1"/>
</dbReference>
<dbReference type="SUPFAM" id="SSF52833">
    <property type="entry name" value="Thioredoxin-like"/>
    <property type="match status" value="1"/>
</dbReference>
<evidence type="ECO:0000313" key="6">
    <source>
        <dbReference type="EMBL" id="MDR5691894.1"/>
    </source>
</evidence>
<dbReference type="SUPFAM" id="SSF51905">
    <property type="entry name" value="FAD/NAD(P)-binding domain"/>
    <property type="match status" value="1"/>
</dbReference>
<dbReference type="Proteomes" id="UP001260072">
    <property type="component" value="Unassembled WGS sequence"/>
</dbReference>
<dbReference type="SMART" id="SM00448">
    <property type="entry name" value="REC"/>
    <property type="match status" value="1"/>
</dbReference>
<dbReference type="InterPro" id="IPR036188">
    <property type="entry name" value="FAD/NAD-bd_sf"/>
</dbReference>
<dbReference type="PANTHER" id="PTHR48105">
    <property type="entry name" value="THIOREDOXIN REDUCTASE 1-RELATED-RELATED"/>
    <property type="match status" value="1"/>
</dbReference>
<sequence>MAKPVIMTVDDEPQVLNAVARDLQSRYREDYRIVKAGSGQEALEAIAEFERRGTPVALFVVDQRMPGMSGTEFLTEAITHYPDAKRVLLTAYADTDAAITSINKIDLDYYLLKPWDPPEERFFPVLNDLLDDWQANTPPVYEGIRVAGALWSPTTHAVKDFLARSQIPYQWLDIERNEGARALVEATTPGSTRLPVVFLPDGTVLSCPDLHELAERIGLRAPPQAPFYDLIVIGAGPAGLAAAVYGASEGLRTAVIEREVPGGQAGTSSRIENYLGFPHGISGADLARRAVTQAKRLGAEILNPQAVTGIRVEDSYKIVTLDDGSELRSRALVLSTGVEARTLGIPGEERLNGASVYYGAAASEAVSYSGCRVVVVGGANSAGQGAMFLSRYAEHVTILVRGDSLAKSMSQYLIDQIEATPNITVRPHAQVTELEGEDRLTSMTVRDTVTDAEEDLAADAMFIFIGAVPGSDLVRGLLELDDHGFVLTGPDLVHDGRRPRGWTLRRDPLLLETSVPGIFAAGDVRHDVMRRVASAVGQGALAVSLVHQYLETV</sequence>
<dbReference type="Gene3D" id="3.50.50.60">
    <property type="entry name" value="FAD/NAD(P)-binding domain"/>
    <property type="match status" value="2"/>
</dbReference>
<protein>
    <submittedName>
        <fullName evidence="6">FAD-dependent oxidoreductase</fullName>
    </submittedName>
</protein>
<reference evidence="7" key="1">
    <citation type="submission" date="2023-07" db="EMBL/GenBank/DDBJ databases">
        <title>Description of three actinobacteria isolated from air of manufacturing shop in a pharmaceutical factory.</title>
        <authorList>
            <person name="Zhang D.-F."/>
        </authorList>
    </citation>
    <scope>NUCLEOTIDE SEQUENCE [LARGE SCALE GENOMIC DNA]</scope>
    <source>
        <strain evidence="7">CCTCC AB 2011122</strain>
    </source>
</reference>
<gene>
    <name evidence="6" type="ORF">RH861_07430</name>
</gene>
<name>A0ABU1FJI5_9MICO</name>
<feature type="modified residue" description="4-aspartylphosphate" evidence="4">
    <location>
        <position position="62"/>
    </location>
</feature>
<dbReference type="Gene3D" id="3.40.30.10">
    <property type="entry name" value="Glutaredoxin"/>
    <property type="match status" value="1"/>
</dbReference>
<dbReference type="EMBL" id="JAVKGS010000002">
    <property type="protein sequence ID" value="MDR5691894.1"/>
    <property type="molecule type" value="Genomic_DNA"/>
</dbReference>
<proteinExistence type="predicted"/>
<feature type="domain" description="Response regulatory" evidence="5">
    <location>
        <begin position="5"/>
        <end position="128"/>
    </location>
</feature>
<dbReference type="InterPro" id="IPR036249">
    <property type="entry name" value="Thioredoxin-like_sf"/>
</dbReference>
<keyword evidence="4" id="KW-0597">Phosphoprotein</keyword>
<dbReference type="InterPro" id="IPR050097">
    <property type="entry name" value="Ferredoxin-NADP_redctase_2"/>
</dbReference>
<dbReference type="PROSITE" id="PS50110">
    <property type="entry name" value="RESPONSE_REGULATORY"/>
    <property type="match status" value="1"/>
</dbReference>
<dbReference type="InterPro" id="IPR001789">
    <property type="entry name" value="Sig_transdc_resp-reg_receiver"/>
</dbReference>
<evidence type="ECO:0000259" key="5">
    <source>
        <dbReference type="PROSITE" id="PS50110"/>
    </source>
</evidence>
<dbReference type="Pfam" id="PF00072">
    <property type="entry name" value="Response_reg"/>
    <property type="match status" value="1"/>
</dbReference>
<dbReference type="PRINTS" id="PR00469">
    <property type="entry name" value="PNDRDTASEII"/>
</dbReference>
<dbReference type="Gene3D" id="3.40.50.2300">
    <property type="match status" value="1"/>
</dbReference>
<keyword evidence="1" id="KW-0285">Flavoprotein</keyword>
<keyword evidence="7" id="KW-1185">Reference proteome</keyword>
<dbReference type="InterPro" id="IPR011006">
    <property type="entry name" value="CheY-like_superfamily"/>
</dbReference>
<dbReference type="Pfam" id="PF07992">
    <property type="entry name" value="Pyr_redox_2"/>
    <property type="match status" value="1"/>
</dbReference>
<dbReference type="PRINTS" id="PR00368">
    <property type="entry name" value="FADPNR"/>
</dbReference>
<accession>A0ABU1FJI5</accession>
<dbReference type="RefSeq" id="WP_310520478.1">
    <property type="nucleotide sequence ID" value="NZ_BAABBS010000002.1"/>
</dbReference>